<organism evidence="3 4">
    <name type="scientific">Metschnikowia pulcherrima</name>
    <dbReference type="NCBI Taxonomy" id="27326"/>
    <lineage>
        <taxon>Eukaryota</taxon>
        <taxon>Fungi</taxon>
        <taxon>Dikarya</taxon>
        <taxon>Ascomycota</taxon>
        <taxon>Saccharomycotina</taxon>
        <taxon>Pichiomycetes</taxon>
        <taxon>Metschnikowiaceae</taxon>
        <taxon>Metschnikowia</taxon>
    </lineage>
</organism>
<evidence type="ECO:0000256" key="2">
    <source>
        <dbReference type="SAM" id="Phobius"/>
    </source>
</evidence>
<keyword evidence="1" id="KW-0175">Coiled coil</keyword>
<feature type="coiled-coil region" evidence="1">
    <location>
        <begin position="174"/>
        <end position="201"/>
    </location>
</feature>
<comment type="caution">
    <text evidence="3">The sequence shown here is derived from an EMBL/GenBank/DDBJ whole genome shotgun (WGS) entry which is preliminary data.</text>
</comment>
<dbReference type="AlphaFoldDB" id="A0A8H7L9N1"/>
<proteinExistence type="predicted"/>
<keyword evidence="4" id="KW-1185">Reference proteome</keyword>
<dbReference type="OrthoDB" id="4093311at2759"/>
<dbReference type="Proteomes" id="UP000649328">
    <property type="component" value="Unassembled WGS sequence"/>
</dbReference>
<evidence type="ECO:0000256" key="1">
    <source>
        <dbReference type="SAM" id="Coils"/>
    </source>
</evidence>
<name>A0A8H7L9N1_9ASCO</name>
<gene>
    <name evidence="3" type="ORF">HF325_006166</name>
</gene>
<dbReference type="Gene3D" id="2.60.120.260">
    <property type="entry name" value="Galactose-binding domain-like"/>
    <property type="match status" value="1"/>
</dbReference>
<keyword evidence="2" id="KW-0472">Membrane</keyword>
<evidence type="ECO:0000313" key="4">
    <source>
        <dbReference type="Proteomes" id="UP000649328"/>
    </source>
</evidence>
<accession>A0A8H7L9N1</accession>
<keyword evidence="2" id="KW-1133">Transmembrane helix</keyword>
<evidence type="ECO:0008006" key="5">
    <source>
        <dbReference type="Google" id="ProtNLM"/>
    </source>
</evidence>
<sequence length="620" mass="70270">MRILGKVLSQAYKTNGVLQVKELNAKFEEYVRKSSSMSDREADDPHLALESTPYLGDEKVIAKNETGLPLRASFSRGRMIIQLGSRLYGFLLGVAIIFIVQGVIKHGPQAPVDLSIVSSRLLGVENNVEALRDLSVALDAQVGTFHEKQTNLAESTNHRLSQMEDNFEERLRSFVQVQQRYESLENEIDDLKKTINGLDILHDSPADLENRLVRITNEISRLSEVDANLQNSKNEIVTEVLKELPAHVPVYIKNNEIHYIPEFRQFLQSFVEKYGSRSNQDWEAFMNDSRRDFESYVQNSVNAHEVKFMTKEQFDRVLNERMSQLSNALSSKRSSLLEILDSGSNTSISNTGHETGYETVVDKVLERIGLDPFKVNHAEYNLGARILGFLTDTGIHENATKSLARTVFLGWYDYMWSKRTSASEIPGRNANNILFDSGSYWQCGSSLCSVGVRLSSPIILTRIVLNNPFSLRPKSLQFPITVSIYVKPTKNTLAKALHDYTIVSSSDSHINSNRYLAKFLKVQEANLTWEQAEQHIRLPLKFVSQKVFVRDVFLKIHSNRGPTGLYNMKAYGLTKSDVKSYGQELDLLFSRLADECRISDPTFTDPASNEIYTLEDDDSI</sequence>
<feature type="transmembrane region" description="Helical" evidence="2">
    <location>
        <begin position="87"/>
        <end position="104"/>
    </location>
</feature>
<reference evidence="3" key="1">
    <citation type="submission" date="2020-10" db="EMBL/GenBank/DDBJ databases">
        <title>The Whole-Genome Sequence of Metschnikowia persimmonesis, a Novel Endophytic Yeast Species Isolated from Medicinal Plant Diospyros kaki Thumb.</title>
        <authorList>
            <person name="Rahmat E."/>
            <person name="Kang Y."/>
        </authorList>
    </citation>
    <scope>NUCLEOTIDE SEQUENCE</scope>
    <source>
        <strain evidence="3">KIOM G15050</strain>
    </source>
</reference>
<evidence type="ECO:0000313" key="3">
    <source>
        <dbReference type="EMBL" id="KAF7999490.1"/>
    </source>
</evidence>
<keyword evidence="2" id="KW-0812">Transmembrane</keyword>
<protein>
    <recommendedName>
        <fullName evidence="5">SUN domain-containing protein</fullName>
    </recommendedName>
</protein>
<dbReference type="EMBL" id="JACBPP010000009">
    <property type="protein sequence ID" value="KAF7999490.1"/>
    <property type="molecule type" value="Genomic_DNA"/>
</dbReference>